<dbReference type="PANTHER" id="PTHR47163:SF2">
    <property type="entry name" value="SI:DKEY-17M8.2"/>
    <property type="match status" value="1"/>
</dbReference>
<sequence length="122" mass="14386">MTTRVKDGTKCFRCNKQGCRKEKGFFIDTFFEGSHLSCKEIFQLAYFWSQNLTAQEFLQFQMKRNDGTVISTRTIVDWKQFLRDICVEHLARNPVMLGGPGTIVEIDETVISRRKYNRAWYN</sequence>
<organism evidence="1 2">
    <name type="scientific">Panagrolaimus superbus</name>
    <dbReference type="NCBI Taxonomy" id="310955"/>
    <lineage>
        <taxon>Eukaryota</taxon>
        <taxon>Metazoa</taxon>
        <taxon>Ecdysozoa</taxon>
        <taxon>Nematoda</taxon>
        <taxon>Chromadorea</taxon>
        <taxon>Rhabditida</taxon>
        <taxon>Tylenchina</taxon>
        <taxon>Panagrolaimomorpha</taxon>
        <taxon>Panagrolaimoidea</taxon>
        <taxon>Panagrolaimidae</taxon>
        <taxon>Panagrolaimus</taxon>
    </lineage>
</organism>
<keyword evidence="1" id="KW-1185">Reference proteome</keyword>
<dbReference type="InterPro" id="IPR053164">
    <property type="entry name" value="IS1016-like_transposase"/>
</dbReference>
<dbReference type="WBParaSite" id="PSU_v2.g15195.t1">
    <property type="protein sequence ID" value="PSU_v2.g15195.t1"/>
    <property type="gene ID" value="PSU_v2.g15195"/>
</dbReference>
<evidence type="ECO:0000313" key="1">
    <source>
        <dbReference type="Proteomes" id="UP000887577"/>
    </source>
</evidence>
<accession>A0A914YCJ6</accession>
<name>A0A914YCJ6_9BILA</name>
<proteinExistence type="predicted"/>
<protein>
    <submittedName>
        <fullName evidence="2">Transposase</fullName>
    </submittedName>
</protein>
<dbReference type="PANTHER" id="PTHR47163">
    <property type="entry name" value="DDE_TNP_IS1595 DOMAIN-CONTAINING PROTEIN"/>
    <property type="match status" value="1"/>
</dbReference>
<evidence type="ECO:0000313" key="2">
    <source>
        <dbReference type="WBParaSite" id="PSU_v2.g15195.t1"/>
    </source>
</evidence>
<reference evidence="2" key="1">
    <citation type="submission" date="2022-11" db="UniProtKB">
        <authorList>
            <consortium name="WormBaseParasite"/>
        </authorList>
    </citation>
    <scope>IDENTIFICATION</scope>
</reference>
<dbReference type="AlphaFoldDB" id="A0A914YCJ6"/>
<dbReference type="Proteomes" id="UP000887577">
    <property type="component" value="Unplaced"/>
</dbReference>